<dbReference type="AlphaFoldDB" id="A0A078ALV6"/>
<keyword evidence="9" id="KW-1185">Reference proteome</keyword>
<name>A0A078ALV6_STYLE</name>
<reference evidence="8 9" key="1">
    <citation type="submission" date="2014-06" db="EMBL/GenBank/DDBJ databases">
        <authorList>
            <person name="Swart Estienne"/>
        </authorList>
    </citation>
    <scope>NUCLEOTIDE SEQUENCE [LARGE SCALE GENOMIC DNA]</scope>
    <source>
        <strain evidence="8 9">130c</strain>
    </source>
</reference>
<dbReference type="GO" id="GO:0030586">
    <property type="term" value="F:[methionine synthase] reductase (NADPH) activity"/>
    <property type="evidence" value="ECO:0007669"/>
    <property type="project" value="UniProtKB-EC"/>
</dbReference>
<evidence type="ECO:0000313" key="9">
    <source>
        <dbReference type="Proteomes" id="UP000039865"/>
    </source>
</evidence>
<dbReference type="EC" id="1.16.1.8" evidence="5"/>
<dbReference type="EMBL" id="CCKQ01010321">
    <property type="protein sequence ID" value="CDW81838.1"/>
    <property type="molecule type" value="Genomic_DNA"/>
</dbReference>
<dbReference type="Pfam" id="PF00258">
    <property type="entry name" value="Flavodoxin_1"/>
    <property type="match status" value="1"/>
</dbReference>
<dbReference type="GO" id="GO:0050660">
    <property type="term" value="F:flavin adenine dinucleotide binding"/>
    <property type="evidence" value="ECO:0007669"/>
    <property type="project" value="TreeGrafter"/>
</dbReference>
<dbReference type="Gene3D" id="2.40.30.10">
    <property type="entry name" value="Translation factors"/>
    <property type="match status" value="1"/>
</dbReference>
<feature type="domain" description="Flavodoxin-like" evidence="7">
    <location>
        <begin position="13"/>
        <end position="171"/>
    </location>
</feature>
<keyword evidence="2" id="KW-0285">Flavoprotein</keyword>
<dbReference type="GO" id="GO:0050667">
    <property type="term" value="P:homocysteine metabolic process"/>
    <property type="evidence" value="ECO:0007669"/>
    <property type="project" value="TreeGrafter"/>
</dbReference>
<dbReference type="InterPro" id="IPR017938">
    <property type="entry name" value="Riboflavin_synthase-like_b-brl"/>
</dbReference>
<dbReference type="PANTHER" id="PTHR19384">
    <property type="entry name" value="NITRIC OXIDE SYNTHASE-RELATED"/>
    <property type="match status" value="1"/>
</dbReference>
<gene>
    <name evidence="8" type="primary">Contig12344.g616</name>
    <name evidence="8" type="ORF">STYLEM_10862</name>
</gene>
<sequence>MESTYKSGQNPQIYILYASETGNCEQISQDFFETFSKDYPNAKRFVLNDHQTQKNGQSAFDLQSKDALKVCIFLTSSTGDGDSPDNGEIFHKFLRKQTNHLEEGQHSTALSHVFYTVLGLGDSNYSKFQGAPRFLDSKLKQLGAQTFYDRAEADEATSLELVVEPWLEGLNDSINSIIRKIKKFDQEYIDQLLTPIDVNEHQAQVDGHDDENESIKTPLMTYGNIIGGKITPCSPDRELLEIEFKTDKPVSRDLIDVGSAFSFLPQNSEETINYVIEKFKWDRNALIGNDTVYDLLQKSVDIVSEKLKLSKVLTDYDLQFLPEEAKESKHITLKDFSEYTVKFDQIPFSILEDDVPKIKERYYSIINDPFYDEKEKQVVETSHTFKICFGLHKFSVRGQNRFGLATSFMKDILVNQEFSRKIKMHFSHSNRIIYFPHKEYVQELKPLIFICHGTGITPFISILERIKNIYESHERFGDLIMLFGVRSDTENFLFREQLLDIFTKLKLKSDYSQLYLASSQSLSEETYNGLVIKRKGHVQSFFEDQSVRDRIKNYLLEKEGYLMICGNKSTLGQSVIKGLNEKFDELFSHSQLDKLKQSGNLLLELWDD</sequence>
<evidence type="ECO:0000313" key="8">
    <source>
        <dbReference type="EMBL" id="CDW81838.1"/>
    </source>
</evidence>
<evidence type="ECO:0000259" key="7">
    <source>
        <dbReference type="PROSITE" id="PS50902"/>
    </source>
</evidence>
<dbReference type="InParanoid" id="A0A078ALV6"/>
<keyword evidence="1" id="KW-0028">Amino-acid biosynthesis</keyword>
<dbReference type="InterPro" id="IPR001433">
    <property type="entry name" value="OxRdtase_FAD/NAD-bd"/>
</dbReference>
<dbReference type="InterPro" id="IPR029039">
    <property type="entry name" value="Flavoprotein-like_sf"/>
</dbReference>
<dbReference type="GO" id="GO:0010181">
    <property type="term" value="F:FMN binding"/>
    <property type="evidence" value="ECO:0007669"/>
    <property type="project" value="InterPro"/>
</dbReference>
<evidence type="ECO:0000256" key="3">
    <source>
        <dbReference type="ARBA" id="ARBA00022691"/>
    </source>
</evidence>
<dbReference type="PANTHER" id="PTHR19384:SF84">
    <property type="entry name" value="METHIONINE SYNTHASE REDUCTASE"/>
    <property type="match status" value="1"/>
</dbReference>
<protein>
    <recommendedName>
        <fullName evidence="6">Methionine synthase reductase</fullName>
        <ecNumber evidence="5">1.16.1.8</ecNumber>
    </recommendedName>
</protein>
<dbReference type="Gene3D" id="3.40.50.360">
    <property type="match status" value="1"/>
</dbReference>
<evidence type="ECO:0000256" key="4">
    <source>
        <dbReference type="ARBA" id="ARBA00023167"/>
    </source>
</evidence>
<dbReference type="GO" id="GO:0005829">
    <property type="term" value="C:cytosol"/>
    <property type="evidence" value="ECO:0007669"/>
    <property type="project" value="TreeGrafter"/>
</dbReference>
<dbReference type="InterPro" id="IPR008254">
    <property type="entry name" value="Flavodoxin/NO_synth"/>
</dbReference>
<dbReference type="OrthoDB" id="1688044at2759"/>
<organism evidence="8 9">
    <name type="scientific">Stylonychia lemnae</name>
    <name type="common">Ciliate</name>
    <dbReference type="NCBI Taxonomy" id="5949"/>
    <lineage>
        <taxon>Eukaryota</taxon>
        <taxon>Sar</taxon>
        <taxon>Alveolata</taxon>
        <taxon>Ciliophora</taxon>
        <taxon>Intramacronucleata</taxon>
        <taxon>Spirotrichea</taxon>
        <taxon>Stichotrichia</taxon>
        <taxon>Sporadotrichida</taxon>
        <taxon>Oxytrichidae</taxon>
        <taxon>Stylonychinae</taxon>
        <taxon>Stylonychia</taxon>
    </lineage>
</organism>
<accession>A0A078ALV6</accession>
<dbReference type="InterPro" id="IPR001094">
    <property type="entry name" value="Flavdoxin-like"/>
</dbReference>
<evidence type="ECO:0000256" key="2">
    <source>
        <dbReference type="ARBA" id="ARBA00022630"/>
    </source>
</evidence>
<dbReference type="Pfam" id="PF00175">
    <property type="entry name" value="NAD_binding_1"/>
    <property type="match status" value="1"/>
</dbReference>
<dbReference type="InterPro" id="IPR039261">
    <property type="entry name" value="FNR_nucleotide-bd"/>
</dbReference>
<keyword evidence="3" id="KW-0949">S-adenosyl-L-methionine</keyword>
<keyword evidence="4" id="KW-0486">Methionine biosynthesis</keyword>
<dbReference type="Proteomes" id="UP000039865">
    <property type="component" value="Unassembled WGS sequence"/>
</dbReference>
<dbReference type="PRINTS" id="PR00369">
    <property type="entry name" value="FLAVODOXIN"/>
</dbReference>
<dbReference type="PROSITE" id="PS50902">
    <property type="entry name" value="FLAVODOXIN_LIKE"/>
    <property type="match status" value="1"/>
</dbReference>
<evidence type="ECO:0000256" key="6">
    <source>
        <dbReference type="ARBA" id="ARBA00040659"/>
    </source>
</evidence>
<dbReference type="SUPFAM" id="SSF52343">
    <property type="entry name" value="Ferredoxin reductase-like, C-terminal NADP-linked domain"/>
    <property type="match status" value="1"/>
</dbReference>
<dbReference type="SUPFAM" id="SSF52218">
    <property type="entry name" value="Flavoproteins"/>
    <property type="match status" value="1"/>
</dbReference>
<dbReference type="Gene3D" id="3.40.50.80">
    <property type="entry name" value="Nucleotide-binding domain of ferredoxin-NADP reductase (FNR) module"/>
    <property type="match status" value="1"/>
</dbReference>
<proteinExistence type="predicted"/>
<evidence type="ECO:0000256" key="1">
    <source>
        <dbReference type="ARBA" id="ARBA00022605"/>
    </source>
</evidence>
<evidence type="ECO:0000256" key="5">
    <source>
        <dbReference type="ARBA" id="ARBA00039088"/>
    </source>
</evidence>
<dbReference type="GO" id="GO:0009086">
    <property type="term" value="P:methionine biosynthetic process"/>
    <property type="evidence" value="ECO:0007669"/>
    <property type="project" value="UniProtKB-KW"/>
</dbReference>
<dbReference type="SUPFAM" id="SSF63380">
    <property type="entry name" value="Riboflavin synthase domain-like"/>
    <property type="match status" value="1"/>
</dbReference>